<feature type="transmembrane region" description="Helical" evidence="5">
    <location>
        <begin position="317"/>
        <end position="342"/>
    </location>
</feature>
<evidence type="ECO:0000256" key="2">
    <source>
        <dbReference type="ARBA" id="ARBA00022692"/>
    </source>
</evidence>
<feature type="transmembrane region" description="Helical" evidence="5">
    <location>
        <begin position="247"/>
        <end position="267"/>
    </location>
</feature>
<evidence type="ECO:0000313" key="8">
    <source>
        <dbReference type="Proteomes" id="UP001154078"/>
    </source>
</evidence>
<keyword evidence="3 5" id="KW-1133">Transmembrane helix</keyword>
<feature type="transmembrane region" description="Helical" evidence="5">
    <location>
        <begin position="118"/>
        <end position="142"/>
    </location>
</feature>
<evidence type="ECO:0000256" key="3">
    <source>
        <dbReference type="ARBA" id="ARBA00022989"/>
    </source>
</evidence>
<organism evidence="7 8">
    <name type="scientific">Brassicogethes aeneus</name>
    <name type="common">Rape pollen beetle</name>
    <name type="synonym">Meligethes aeneus</name>
    <dbReference type="NCBI Taxonomy" id="1431903"/>
    <lineage>
        <taxon>Eukaryota</taxon>
        <taxon>Metazoa</taxon>
        <taxon>Ecdysozoa</taxon>
        <taxon>Arthropoda</taxon>
        <taxon>Hexapoda</taxon>
        <taxon>Insecta</taxon>
        <taxon>Pterygota</taxon>
        <taxon>Neoptera</taxon>
        <taxon>Endopterygota</taxon>
        <taxon>Coleoptera</taxon>
        <taxon>Polyphaga</taxon>
        <taxon>Cucujiformia</taxon>
        <taxon>Nitidulidae</taxon>
        <taxon>Meligethinae</taxon>
        <taxon>Brassicogethes</taxon>
    </lineage>
</organism>
<keyword evidence="2 5" id="KW-0812">Transmembrane</keyword>
<feature type="transmembrane region" description="Helical" evidence="5">
    <location>
        <begin position="473"/>
        <end position="496"/>
    </location>
</feature>
<dbReference type="PANTHER" id="PTHR22950">
    <property type="entry name" value="AMINO ACID TRANSPORTER"/>
    <property type="match status" value="1"/>
</dbReference>
<evidence type="ECO:0000256" key="1">
    <source>
        <dbReference type="ARBA" id="ARBA00004141"/>
    </source>
</evidence>
<feature type="domain" description="Amino acid transporter transmembrane" evidence="6">
    <location>
        <begin position="88"/>
        <end position="491"/>
    </location>
</feature>
<dbReference type="PANTHER" id="PTHR22950:SF349">
    <property type="entry name" value="AMINO ACID TRANSPORTER TRANSMEMBRANE DOMAIN-CONTAINING PROTEIN"/>
    <property type="match status" value="1"/>
</dbReference>
<feature type="transmembrane region" description="Helical" evidence="5">
    <location>
        <begin position="406"/>
        <end position="426"/>
    </location>
</feature>
<dbReference type="Pfam" id="PF01490">
    <property type="entry name" value="Aa_trans"/>
    <property type="match status" value="1"/>
</dbReference>
<proteinExistence type="predicted"/>
<comment type="subcellular location">
    <subcellularLocation>
        <location evidence="1">Membrane</location>
        <topology evidence="1">Multi-pass membrane protein</topology>
    </subcellularLocation>
</comment>
<keyword evidence="4 5" id="KW-0472">Membrane</keyword>
<sequence length="501" mass="56260">MIFAWFFSNYSTKMAELYKMHEIYLVNVCGVHFRLEEDSEPRPPIRTMKQDEKQRLLDSDYQSDTTSLDLENLATECEDPLCNRNIEHPTSNFDTMVHLLKGNIGTGILAMPDAFRNAGWVVGLFGTLFMGAVCTHCMHMLVKCSHELCRRTQKPALNFAEVVEQAFKTGPDCLQGFSKIAKTIINFFLFLTQLGFCCVYFVFVAANLHDVVSHYFANISVHWYLLILLLPMVLLNWVKSLKYLTPASLFASIITCTGLAITFFYMLQGLPNTSSVHAFGTWGQLPIFFGTAIYAFEGIGMVLPLENNMKNPQDFGGWNGVLNTGMVVVASLYTAVGFFGYLKYGDQAVLGSVTLLLPPDEILAQSVRLMMAIAIFLSYSLQFYVPFNIVWPSIKKHFDTEQSKRIAEYSTRTILVFITFALAIAIPNLGAVISLVGAFSSSALALIFPPLIEIITLWPDKLGKHNWVLWKDVMIVIFGFIGFLIGSYVSLLNILYPEIQA</sequence>
<feature type="transmembrane region" description="Helical" evidence="5">
    <location>
        <begin position="215"/>
        <end position="235"/>
    </location>
</feature>
<feature type="transmembrane region" description="Helical" evidence="5">
    <location>
        <begin position="287"/>
        <end position="305"/>
    </location>
</feature>
<evidence type="ECO:0000256" key="4">
    <source>
        <dbReference type="ARBA" id="ARBA00023136"/>
    </source>
</evidence>
<evidence type="ECO:0000256" key="5">
    <source>
        <dbReference type="SAM" id="Phobius"/>
    </source>
</evidence>
<evidence type="ECO:0000259" key="6">
    <source>
        <dbReference type="Pfam" id="PF01490"/>
    </source>
</evidence>
<keyword evidence="8" id="KW-1185">Reference proteome</keyword>
<dbReference type="GO" id="GO:0005774">
    <property type="term" value="C:vacuolar membrane"/>
    <property type="evidence" value="ECO:0007669"/>
    <property type="project" value="TreeGrafter"/>
</dbReference>
<dbReference type="Proteomes" id="UP001154078">
    <property type="component" value="Chromosome 7"/>
</dbReference>
<dbReference type="OrthoDB" id="1684102at2759"/>
<accession>A0A9P0BDL8</accession>
<feature type="transmembrane region" description="Helical" evidence="5">
    <location>
        <begin position="184"/>
        <end position="203"/>
    </location>
</feature>
<gene>
    <name evidence="7" type="ORF">MELIAE_LOCUS10486</name>
</gene>
<name>A0A9P0BDL8_BRAAE</name>
<dbReference type="InterPro" id="IPR013057">
    <property type="entry name" value="AA_transpt_TM"/>
</dbReference>
<dbReference type="Gene3D" id="1.20.1740.10">
    <property type="entry name" value="Amino acid/polyamine transporter I"/>
    <property type="match status" value="1"/>
</dbReference>
<feature type="transmembrane region" description="Helical" evidence="5">
    <location>
        <begin position="362"/>
        <end position="385"/>
    </location>
</feature>
<dbReference type="GO" id="GO:0015179">
    <property type="term" value="F:L-amino acid transmembrane transporter activity"/>
    <property type="evidence" value="ECO:0007669"/>
    <property type="project" value="TreeGrafter"/>
</dbReference>
<protein>
    <recommendedName>
        <fullName evidence="6">Amino acid transporter transmembrane domain-containing protein</fullName>
    </recommendedName>
</protein>
<reference evidence="7" key="1">
    <citation type="submission" date="2021-12" db="EMBL/GenBank/DDBJ databases">
        <authorList>
            <person name="King R."/>
        </authorList>
    </citation>
    <scope>NUCLEOTIDE SEQUENCE</scope>
</reference>
<evidence type="ECO:0000313" key="7">
    <source>
        <dbReference type="EMBL" id="CAH0560786.1"/>
    </source>
</evidence>
<dbReference type="AlphaFoldDB" id="A0A9P0BDL8"/>
<dbReference type="EMBL" id="OV121138">
    <property type="protein sequence ID" value="CAH0560786.1"/>
    <property type="molecule type" value="Genomic_DNA"/>
</dbReference>